<proteinExistence type="predicted"/>
<accession>A0AAN7Z6L3</accession>
<comment type="caution">
    <text evidence="2">The sequence shown here is derived from an EMBL/GenBank/DDBJ whole genome shotgun (WGS) entry which is preliminary data.</text>
</comment>
<reference evidence="2 3" key="1">
    <citation type="submission" date="2023-10" db="EMBL/GenBank/DDBJ databases">
        <title>Draft genome sequence of Xylaria bambusicola isolate GMP-LS, the root and basal stem rot pathogen of sugarcane in Indonesia.</title>
        <authorList>
            <person name="Selvaraj P."/>
            <person name="Muralishankar V."/>
            <person name="Muruganantham S."/>
            <person name="Sp S."/>
            <person name="Haryani S."/>
            <person name="Lau K.J.X."/>
            <person name="Naqvi N.I."/>
        </authorList>
    </citation>
    <scope>NUCLEOTIDE SEQUENCE [LARGE SCALE GENOMIC DNA]</scope>
    <source>
        <strain evidence="2">GMP-LS</strain>
    </source>
</reference>
<organism evidence="2 3">
    <name type="scientific">Xylaria bambusicola</name>
    <dbReference type="NCBI Taxonomy" id="326684"/>
    <lineage>
        <taxon>Eukaryota</taxon>
        <taxon>Fungi</taxon>
        <taxon>Dikarya</taxon>
        <taxon>Ascomycota</taxon>
        <taxon>Pezizomycotina</taxon>
        <taxon>Sordariomycetes</taxon>
        <taxon>Xylariomycetidae</taxon>
        <taxon>Xylariales</taxon>
        <taxon>Xylariaceae</taxon>
        <taxon>Xylaria</taxon>
    </lineage>
</organism>
<dbReference type="AlphaFoldDB" id="A0AAN7Z6L3"/>
<dbReference type="EMBL" id="JAWHQM010000016">
    <property type="protein sequence ID" value="KAK5630442.1"/>
    <property type="molecule type" value="Genomic_DNA"/>
</dbReference>
<gene>
    <name evidence="2" type="ORF">RRF57_006157</name>
</gene>
<sequence length="62" mass="7182">MTKRDKRRGNGQETEAWCTRTNMVVKPMRKKGSPNAAVQHQRHADQEKPLIATGPREEPWNQ</sequence>
<keyword evidence="3" id="KW-1185">Reference proteome</keyword>
<protein>
    <submittedName>
        <fullName evidence="2">Uncharacterized protein</fullName>
    </submittedName>
</protein>
<evidence type="ECO:0000313" key="3">
    <source>
        <dbReference type="Proteomes" id="UP001305414"/>
    </source>
</evidence>
<evidence type="ECO:0000256" key="1">
    <source>
        <dbReference type="SAM" id="MobiDB-lite"/>
    </source>
</evidence>
<feature type="region of interest" description="Disordered" evidence="1">
    <location>
        <begin position="27"/>
        <end position="62"/>
    </location>
</feature>
<dbReference type="Proteomes" id="UP001305414">
    <property type="component" value="Unassembled WGS sequence"/>
</dbReference>
<name>A0AAN7Z6L3_9PEZI</name>
<evidence type="ECO:0000313" key="2">
    <source>
        <dbReference type="EMBL" id="KAK5630442.1"/>
    </source>
</evidence>